<dbReference type="PROSITE" id="PS50011">
    <property type="entry name" value="PROTEIN_KINASE_DOM"/>
    <property type="match status" value="1"/>
</dbReference>
<keyword evidence="11" id="KW-1185">Reference proteome</keyword>
<dbReference type="CDD" id="cd14014">
    <property type="entry name" value="STKc_PknB_like"/>
    <property type="match status" value="1"/>
</dbReference>
<keyword evidence="5 10" id="KW-0418">Kinase</keyword>
<dbReference type="InterPro" id="IPR017441">
    <property type="entry name" value="Protein_kinase_ATP_BS"/>
</dbReference>
<feature type="compositionally biased region" description="Low complexity" evidence="8">
    <location>
        <begin position="463"/>
        <end position="482"/>
    </location>
</feature>
<dbReference type="Proteomes" id="UP000077701">
    <property type="component" value="Unassembled WGS sequence"/>
</dbReference>
<evidence type="ECO:0000256" key="1">
    <source>
        <dbReference type="ARBA" id="ARBA00012513"/>
    </source>
</evidence>
<dbReference type="SMART" id="SM00220">
    <property type="entry name" value="S_TKc"/>
    <property type="match status" value="1"/>
</dbReference>
<dbReference type="STRING" id="161355.PS9374_00428"/>
<dbReference type="AlphaFoldDB" id="A0A171B905"/>
<dbReference type="PANTHER" id="PTHR43289">
    <property type="entry name" value="MITOGEN-ACTIVATED PROTEIN KINASE KINASE KINASE 20-RELATED"/>
    <property type="match status" value="1"/>
</dbReference>
<organism evidence="10 11">
    <name type="scientific">Planomonospora sphaerica</name>
    <dbReference type="NCBI Taxonomy" id="161355"/>
    <lineage>
        <taxon>Bacteria</taxon>
        <taxon>Bacillati</taxon>
        <taxon>Actinomycetota</taxon>
        <taxon>Actinomycetes</taxon>
        <taxon>Streptosporangiales</taxon>
        <taxon>Streptosporangiaceae</taxon>
        <taxon>Planomonospora</taxon>
    </lineage>
</organism>
<evidence type="ECO:0000256" key="2">
    <source>
        <dbReference type="ARBA" id="ARBA00022527"/>
    </source>
</evidence>
<feature type="region of interest" description="Disordered" evidence="8">
    <location>
        <begin position="270"/>
        <end position="556"/>
    </location>
</feature>
<feature type="compositionally biased region" description="Gly residues" evidence="8">
    <location>
        <begin position="609"/>
        <end position="621"/>
    </location>
</feature>
<evidence type="ECO:0000256" key="8">
    <source>
        <dbReference type="SAM" id="MobiDB-lite"/>
    </source>
</evidence>
<feature type="compositionally biased region" description="Basic and acidic residues" evidence="8">
    <location>
        <begin position="339"/>
        <end position="352"/>
    </location>
</feature>
<dbReference type="InterPro" id="IPR008271">
    <property type="entry name" value="Ser/Thr_kinase_AS"/>
</dbReference>
<dbReference type="Gene3D" id="3.30.200.20">
    <property type="entry name" value="Phosphorylase Kinase, domain 1"/>
    <property type="match status" value="1"/>
</dbReference>
<accession>A0A171B905</accession>
<feature type="domain" description="Protein kinase" evidence="9">
    <location>
        <begin position="16"/>
        <end position="268"/>
    </location>
</feature>
<feature type="region of interest" description="Disordered" evidence="8">
    <location>
        <begin position="584"/>
        <end position="669"/>
    </location>
</feature>
<evidence type="ECO:0000256" key="4">
    <source>
        <dbReference type="ARBA" id="ARBA00022741"/>
    </source>
</evidence>
<evidence type="ECO:0000259" key="9">
    <source>
        <dbReference type="PROSITE" id="PS50011"/>
    </source>
</evidence>
<keyword evidence="2 10" id="KW-0723">Serine/threonine-protein kinase</keyword>
<dbReference type="RefSeq" id="WP_068894138.1">
    <property type="nucleotide sequence ID" value="NZ_BDCX01000001.1"/>
</dbReference>
<reference evidence="11" key="2">
    <citation type="submission" date="2016-04" db="EMBL/GenBank/DDBJ databases">
        <title>Planomonospora sphaerica JCM9374 whole genome shotgun sequence.</title>
        <authorList>
            <person name="Suzuki T."/>
            <person name="Dohra H."/>
            <person name="Kodani S."/>
        </authorList>
    </citation>
    <scope>NUCLEOTIDE SEQUENCE [LARGE SCALE GENOMIC DNA]</scope>
    <source>
        <strain evidence="11">JCM 9374</strain>
    </source>
</reference>
<feature type="compositionally biased region" description="Low complexity" evidence="8">
    <location>
        <begin position="423"/>
        <end position="455"/>
    </location>
</feature>
<dbReference type="OrthoDB" id="3679634at2"/>
<protein>
    <recommendedName>
        <fullName evidence="1">non-specific serine/threonine protein kinase</fullName>
        <ecNumber evidence="1">2.7.11.1</ecNumber>
    </recommendedName>
</protein>
<feature type="compositionally biased region" description="Pro residues" evidence="8">
    <location>
        <begin position="318"/>
        <end position="329"/>
    </location>
</feature>
<feature type="binding site" evidence="7">
    <location>
        <position position="45"/>
    </location>
    <ligand>
        <name>ATP</name>
        <dbReference type="ChEBI" id="CHEBI:30616"/>
    </ligand>
</feature>
<dbReference type="PROSITE" id="PS00107">
    <property type="entry name" value="PROTEIN_KINASE_ATP"/>
    <property type="match status" value="1"/>
</dbReference>
<feature type="compositionally biased region" description="Pro residues" evidence="8">
    <location>
        <begin position="506"/>
        <end position="520"/>
    </location>
</feature>
<dbReference type="PANTHER" id="PTHR43289:SF6">
    <property type="entry name" value="SERINE_THREONINE-PROTEIN KINASE NEKL-3"/>
    <property type="match status" value="1"/>
</dbReference>
<dbReference type="EMBL" id="BDCX01000001">
    <property type="protein sequence ID" value="GAT64796.1"/>
    <property type="molecule type" value="Genomic_DNA"/>
</dbReference>
<evidence type="ECO:0000256" key="7">
    <source>
        <dbReference type="PROSITE-ProRule" id="PRU10141"/>
    </source>
</evidence>
<dbReference type="EC" id="2.7.11.1" evidence="1"/>
<dbReference type="Gene3D" id="1.10.510.10">
    <property type="entry name" value="Transferase(Phosphotransferase) domain 1"/>
    <property type="match status" value="1"/>
</dbReference>
<keyword evidence="3" id="KW-0808">Transferase</keyword>
<keyword evidence="6 7" id="KW-0067">ATP-binding</keyword>
<dbReference type="SUPFAM" id="SSF56112">
    <property type="entry name" value="Protein kinase-like (PK-like)"/>
    <property type="match status" value="1"/>
</dbReference>
<evidence type="ECO:0000313" key="11">
    <source>
        <dbReference type="Proteomes" id="UP000077701"/>
    </source>
</evidence>
<reference evidence="10 11" key="1">
    <citation type="journal article" date="2016" name="Genome Announc.">
        <title>Draft Genome Sequence of Planomonospora sphaerica JCM9374, a Rare Actinomycete.</title>
        <authorList>
            <person name="Dohra H."/>
            <person name="Suzuki T."/>
            <person name="Inoue Y."/>
            <person name="Kodani S."/>
        </authorList>
    </citation>
    <scope>NUCLEOTIDE SEQUENCE [LARGE SCALE GENOMIC DNA]</scope>
    <source>
        <strain evidence="10 11">JCM 9374</strain>
    </source>
</reference>
<proteinExistence type="predicted"/>
<dbReference type="GO" id="GO:0004674">
    <property type="term" value="F:protein serine/threonine kinase activity"/>
    <property type="evidence" value="ECO:0007669"/>
    <property type="project" value="UniProtKB-KW"/>
</dbReference>
<gene>
    <name evidence="10" type="ORF">PS9374_00428</name>
</gene>
<evidence type="ECO:0000256" key="5">
    <source>
        <dbReference type="ARBA" id="ARBA00022777"/>
    </source>
</evidence>
<dbReference type="InterPro" id="IPR000719">
    <property type="entry name" value="Prot_kinase_dom"/>
</dbReference>
<dbReference type="GO" id="GO:0005524">
    <property type="term" value="F:ATP binding"/>
    <property type="evidence" value="ECO:0007669"/>
    <property type="project" value="UniProtKB-UniRule"/>
</dbReference>
<dbReference type="Pfam" id="PF00069">
    <property type="entry name" value="Pkinase"/>
    <property type="match status" value="1"/>
</dbReference>
<comment type="caution">
    <text evidence="10">The sequence shown here is derived from an EMBL/GenBank/DDBJ whole genome shotgun (WGS) entry which is preliminary data.</text>
</comment>
<dbReference type="PROSITE" id="PS00108">
    <property type="entry name" value="PROTEIN_KINASE_ST"/>
    <property type="match status" value="1"/>
</dbReference>
<evidence type="ECO:0000256" key="6">
    <source>
        <dbReference type="ARBA" id="ARBA00022840"/>
    </source>
</evidence>
<feature type="compositionally biased region" description="Low complexity" evidence="8">
    <location>
        <begin position="596"/>
        <end position="608"/>
    </location>
</feature>
<name>A0A171B905_9ACTN</name>
<evidence type="ECO:0000256" key="3">
    <source>
        <dbReference type="ARBA" id="ARBA00022679"/>
    </source>
</evidence>
<feature type="compositionally biased region" description="Low complexity" evidence="8">
    <location>
        <begin position="286"/>
        <end position="306"/>
    </location>
</feature>
<dbReference type="InterPro" id="IPR011009">
    <property type="entry name" value="Kinase-like_dom_sf"/>
</dbReference>
<feature type="compositionally biased region" description="Basic and acidic residues" evidence="8">
    <location>
        <begin position="635"/>
        <end position="651"/>
    </location>
</feature>
<feature type="compositionally biased region" description="Low complexity" evidence="8">
    <location>
        <begin position="389"/>
        <end position="409"/>
    </location>
</feature>
<keyword evidence="4 7" id="KW-0547">Nucleotide-binding</keyword>
<evidence type="ECO:0000313" key="10">
    <source>
        <dbReference type="EMBL" id="GAT64796.1"/>
    </source>
</evidence>
<sequence length="797" mass="83306">MQSEGNQEGRRVAGRYHLLEPIGRGGMGTVWKAHDELLDRTVAIKEVRYSAALGEDVQTLNQRLLREARAAARLTHPNVVVVYDVIEENEQPWIVMQLVQSRSLGQVLREDGPLPPRRVAEIGLALLGALQSAHDAGVLHRDVKPENVLLAQNGRVVLTDFGIAKLDSESTLTMTGVAGTPAFIAPERLRGLPARRESDLWSLGATLYAAVEGRSPHDRKMPLATMHSVMTDPPDPARNAGPLLPVLEGLLRKEPVQRLTYAEASAMLRKVTEGRSPTQPSWMIRPASSPSSPAGAAPAGDGPPAAAERRKPYGAPAPRKPATPPPPARPAGGPAVPPAREKPVTPPERERPVVPPAGGGPVPPSGGDRPDAPSPRGEASRNDGRSASAEHGAPAAHREAAAAPESGAAVIPQTGQVSPPPSTGGAASSGGEAVPPAGDASPSVSGTSAASSGGAPPSGGAAGDDPAASGIPSSPSPSSSAPSPSPSPSPDIRKYVRSLVPEEPAEPPAVPSPAPAPRTQPAPVRRGVPAPGPADQERTRLGTTVFAGGGLTAPPGVRRALPIVVGALVLVGGVGVWIGMNSGDDGETGTAGQSRPSASAPAGSPTEPGGSGESGEPGGGDSSPDPSSPTPSPSESEKKKTEDKDKKDKSKLPSGWRTHKDPFGFSIGLPKGWKVERRQGTQVRFRGPDDRRSYLMIDYTDSPGPDSKRDWDVYEPQARGGFPGYKRIRIEKVDYMEDAADWEFTWEPGYGKVRVLNRGFITKGGRGYAIYWHTPASKWKKNLKLFEGFAATFSSKK</sequence>